<gene>
    <name evidence="7" type="primary">rsgI6_6</name>
    <name evidence="7" type="ORF">CK203_059568</name>
</gene>
<feature type="signal peptide" evidence="5">
    <location>
        <begin position="1"/>
        <end position="24"/>
    </location>
</feature>
<evidence type="ECO:0000256" key="5">
    <source>
        <dbReference type="SAM" id="SignalP"/>
    </source>
</evidence>
<dbReference type="Proteomes" id="UP000288805">
    <property type="component" value="Unassembled WGS sequence"/>
</dbReference>
<dbReference type="InterPro" id="IPR001000">
    <property type="entry name" value="GH10_dom"/>
</dbReference>
<organism evidence="7 8">
    <name type="scientific">Vitis vinifera</name>
    <name type="common">Grape</name>
    <dbReference type="NCBI Taxonomy" id="29760"/>
    <lineage>
        <taxon>Eukaryota</taxon>
        <taxon>Viridiplantae</taxon>
        <taxon>Streptophyta</taxon>
        <taxon>Embryophyta</taxon>
        <taxon>Tracheophyta</taxon>
        <taxon>Spermatophyta</taxon>
        <taxon>Magnoliopsida</taxon>
        <taxon>eudicotyledons</taxon>
        <taxon>Gunneridae</taxon>
        <taxon>Pentapetalae</taxon>
        <taxon>rosids</taxon>
        <taxon>Vitales</taxon>
        <taxon>Vitaceae</taxon>
        <taxon>Viteae</taxon>
        <taxon>Vitis</taxon>
    </lineage>
</organism>
<dbReference type="GO" id="GO:0000272">
    <property type="term" value="P:polysaccharide catabolic process"/>
    <property type="evidence" value="ECO:0007669"/>
    <property type="project" value="UniProtKB-KW"/>
</dbReference>
<dbReference type="SUPFAM" id="SSF49785">
    <property type="entry name" value="Galactose-binding domain-like"/>
    <property type="match status" value="1"/>
</dbReference>
<dbReference type="Gene3D" id="2.60.120.260">
    <property type="entry name" value="Galactose-binding domain-like"/>
    <property type="match status" value="1"/>
</dbReference>
<name>A0A438GAC5_VITVI</name>
<evidence type="ECO:0000313" key="8">
    <source>
        <dbReference type="Proteomes" id="UP000288805"/>
    </source>
</evidence>
<keyword evidence="3" id="KW-0119">Carbohydrate metabolism</keyword>
<evidence type="ECO:0000259" key="6">
    <source>
        <dbReference type="PROSITE" id="PS51760"/>
    </source>
</evidence>
<dbReference type="InterPro" id="IPR008979">
    <property type="entry name" value="Galactose-bd-like_sf"/>
</dbReference>
<dbReference type="PANTHER" id="PTHR31490:SF2">
    <property type="entry name" value="GLYCOSYL HYDROLASE FAMILY 10 PROTEIN"/>
    <property type="match status" value="1"/>
</dbReference>
<evidence type="ECO:0000256" key="4">
    <source>
        <dbReference type="ARBA" id="ARBA00023326"/>
    </source>
</evidence>
<evidence type="ECO:0000313" key="7">
    <source>
        <dbReference type="EMBL" id="RVW69173.1"/>
    </source>
</evidence>
<dbReference type="InterPro" id="IPR017853">
    <property type="entry name" value="GH"/>
</dbReference>
<protein>
    <submittedName>
        <fullName evidence="7">Anti-sigma-I factor RsgI6</fullName>
    </submittedName>
</protein>
<dbReference type="GO" id="GO:0031176">
    <property type="term" value="F:endo-1,4-beta-xylanase activity"/>
    <property type="evidence" value="ECO:0007669"/>
    <property type="project" value="UniProtKB-ARBA"/>
</dbReference>
<dbReference type="AlphaFoldDB" id="A0A438GAC5"/>
<dbReference type="PANTHER" id="PTHR31490">
    <property type="entry name" value="GLYCOSYL HYDROLASE"/>
    <property type="match status" value="1"/>
</dbReference>
<proteinExistence type="inferred from homology"/>
<keyword evidence="4" id="KW-0624">Polysaccharide degradation</keyword>
<keyword evidence="5" id="KW-0732">Signal</keyword>
<comment type="caution">
    <text evidence="7">The sequence shown here is derived from an EMBL/GenBank/DDBJ whole genome shotgun (WGS) entry which is preliminary data.</text>
</comment>
<dbReference type="InterPro" id="IPR044846">
    <property type="entry name" value="GH10"/>
</dbReference>
<dbReference type="EMBL" id="QGNW01000505">
    <property type="protein sequence ID" value="RVW69173.1"/>
    <property type="molecule type" value="Genomic_DNA"/>
</dbReference>
<dbReference type="SMART" id="SM00633">
    <property type="entry name" value="Glyco_10"/>
    <property type="match status" value="1"/>
</dbReference>
<feature type="chain" id="PRO_5019443681" evidence="5">
    <location>
        <begin position="25"/>
        <end position="567"/>
    </location>
</feature>
<dbReference type="Pfam" id="PF00331">
    <property type="entry name" value="Glyco_hydro_10"/>
    <property type="match status" value="1"/>
</dbReference>
<sequence>MVKVGEKSSLLVLLLLCLEKPHKAQYGGGIVLNPELDDGLEGWSAFGEAKIEERVSGGNNFIVAHSRNQPYDSSSQKLHLQKDKLYTFSGIYLSLPQAWIQVSSGSAPVAAVLKTNTGLKYAGAVVAESGCWSMLKGGLTVDASGPAQLYFESKNTSVEIWADSISLQPFTQEQWKSHQHQSVEKTRKRNVRLQAIDAKGNPITGATMALKQNKANFPIGAVINEFVINNTVYQNWFTKRFTVATFGNQLKWYSNERSPGKENYSFPDAMLQFCKKNGINVRGHNILWDDPVMQPKWVPSLSPTQLRSAADRRINSVVNRYRGQFIAWDVVNENLHFTFFEDRLGANYSAAVFQKTHQLDPEPVLFLNDYNTLERIDDASVKPRRYLEKLKEIRSFSGGKLTLGIGLEGHFEAAPNLPYVRAAIDTLAEAKVPVWITELDVSTMPDQARHFGEILEEAHAHPAVNGIVTFGTWSPRGCYRMCLTDGNFKNLPPGDVLDKLLKQWSHEGLVGVTNADGFFDSSLFHGDYQVRVTHPTLMTKSSLIHSFKVPSTDTSKEAAVLLVKVSA</sequence>
<feature type="domain" description="GH10" evidence="6">
    <location>
        <begin position="204"/>
        <end position="500"/>
    </location>
</feature>
<comment type="similarity">
    <text evidence="1">Belongs to the glycosyl hydrolase 10 (cellulase F) family.</text>
</comment>
<dbReference type="Gene3D" id="3.20.20.80">
    <property type="entry name" value="Glycosidases"/>
    <property type="match status" value="1"/>
</dbReference>
<dbReference type="SUPFAM" id="SSF51445">
    <property type="entry name" value="(Trans)glycosidases"/>
    <property type="match status" value="1"/>
</dbReference>
<evidence type="ECO:0000256" key="1">
    <source>
        <dbReference type="ARBA" id="ARBA00007495"/>
    </source>
</evidence>
<keyword evidence="2" id="KW-0378">Hydrolase</keyword>
<reference evidence="7 8" key="1">
    <citation type="journal article" date="2018" name="PLoS Genet.">
        <title>Population sequencing reveals clonal diversity and ancestral inbreeding in the grapevine cultivar Chardonnay.</title>
        <authorList>
            <person name="Roach M.J."/>
            <person name="Johnson D.L."/>
            <person name="Bohlmann J."/>
            <person name="van Vuuren H.J."/>
            <person name="Jones S.J."/>
            <person name="Pretorius I.S."/>
            <person name="Schmidt S.A."/>
            <person name="Borneman A.R."/>
        </authorList>
    </citation>
    <scope>NUCLEOTIDE SEQUENCE [LARGE SCALE GENOMIC DNA]</scope>
    <source>
        <strain evidence="8">cv. Chardonnay</strain>
        <tissue evidence="7">Leaf</tissue>
    </source>
</reference>
<accession>A0A438GAC5</accession>
<evidence type="ECO:0000256" key="3">
    <source>
        <dbReference type="ARBA" id="ARBA00023277"/>
    </source>
</evidence>
<evidence type="ECO:0000256" key="2">
    <source>
        <dbReference type="ARBA" id="ARBA00022801"/>
    </source>
</evidence>
<dbReference type="PROSITE" id="PS51760">
    <property type="entry name" value="GH10_2"/>
    <property type="match status" value="1"/>
</dbReference>